<dbReference type="Proteomes" id="UP000091956">
    <property type="component" value="Unassembled WGS sequence"/>
</dbReference>
<sequence length="202" mass="22925">MSSDSSKHRSSKHKENGTALSEKSEANLANVKNNLVLLNKMLSERPGEWEQWLSTARLAMRAIDAMRFLKDTARLQEQVWLIQVLQDYSFHDADEGCIQDISQWCQSSWLRVLRDHPNNVTILKGLGDNWLQTSQGFLAMIHREGSAAEASMNLGNVSSPSSAEQHFVRAVKYLRRTVAIPGYTLSTFFQEYLDDYGRFVAA</sequence>
<dbReference type="OrthoDB" id="5366687at2759"/>
<dbReference type="RefSeq" id="XP_018127449.1">
    <property type="nucleotide sequence ID" value="XM_018277586.1"/>
</dbReference>
<reference evidence="3" key="2">
    <citation type="journal article" date="2018" name="Nat. Commun.">
        <title>Extreme sensitivity to ultraviolet light in the fungal pathogen causing white-nose syndrome of bats.</title>
        <authorList>
            <person name="Palmer J.M."/>
            <person name="Drees K.P."/>
            <person name="Foster J.T."/>
            <person name="Lindner D.L."/>
        </authorList>
    </citation>
    <scope>NUCLEOTIDE SEQUENCE [LARGE SCALE GENOMIC DNA]</scope>
    <source>
        <strain evidence="3">UAMH 10579</strain>
    </source>
</reference>
<dbReference type="STRING" id="342668.A0A1B8GCZ9"/>
<protein>
    <submittedName>
        <fullName evidence="2">Uncharacterized protein</fullName>
    </submittedName>
</protein>
<dbReference type="GeneID" id="28841544"/>
<evidence type="ECO:0000256" key="1">
    <source>
        <dbReference type="SAM" id="MobiDB-lite"/>
    </source>
</evidence>
<proteinExistence type="predicted"/>
<feature type="region of interest" description="Disordered" evidence="1">
    <location>
        <begin position="1"/>
        <end position="24"/>
    </location>
</feature>
<dbReference type="EMBL" id="KV460250">
    <property type="protein sequence ID" value="OBT93716.1"/>
    <property type="molecule type" value="Genomic_DNA"/>
</dbReference>
<evidence type="ECO:0000313" key="2">
    <source>
        <dbReference type="EMBL" id="OBT93716.1"/>
    </source>
</evidence>
<organism evidence="2 3">
    <name type="scientific">Pseudogymnoascus verrucosus</name>
    <dbReference type="NCBI Taxonomy" id="342668"/>
    <lineage>
        <taxon>Eukaryota</taxon>
        <taxon>Fungi</taxon>
        <taxon>Dikarya</taxon>
        <taxon>Ascomycota</taxon>
        <taxon>Pezizomycotina</taxon>
        <taxon>Leotiomycetes</taxon>
        <taxon>Thelebolales</taxon>
        <taxon>Thelebolaceae</taxon>
        <taxon>Pseudogymnoascus</taxon>
    </lineage>
</organism>
<dbReference type="AlphaFoldDB" id="A0A1B8GCZ9"/>
<evidence type="ECO:0000313" key="3">
    <source>
        <dbReference type="Proteomes" id="UP000091956"/>
    </source>
</evidence>
<name>A0A1B8GCZ9_9PEZI</name>
<reference evidence="2 3" key="1">
    <citation type="submission" date="2016-03" db="EMBL/GenBank/DDBJ databases">
        <title>Comparative genomics of Pseudogymnoascus destructans, the fungus causing white-nose syndrome of bats.</title>
        <authorList>
            <person name="Palmer J.M."/>
            <person name="Drees K.P."/>
            <person name="Foster J.T."/>
            <person name="Lindner D.L."/>
        </authorList>
    </citation>
    <scope>NUCLEOTIDE SEQUENCE [LARGE SCALE GENOMIC DNA]</scope>
    <source>
        <strain evidence="2 3">UAMH 10579</strain>
    </source>
</reference>
<accession>A0A1B8GCZ9</accession>
<gene>
    <name evidence="2" type="ORF">VE01_08158</name>
</gene>
<keyword evidence="3" id="KW-1185">Reference proteome</keyword>